<dbReference type="WBParaSite" id="ES5_v2.g7382.t1">
    <property type="protein sequence ID" value="ES5_v2.g7382.t1"/>
    <property type="gene ID" value="ES5_v2.g7382"/>
</dbReference>
<evidence type="ECO:0000313" key="1">
    <source>
        <dbReference type="Proteomes" id="UP000887579"/>
    </source>
</evidence>
<accession>A0AC34GRG6</accession>
<reference evidence="2" key="1">
    <citation type="submission" date="2022-11" db="UniProtKB">
        <authorList>
            <consortium name="WormBaseParasite"/>
        </authorList>
    </citation>
    <scope>IDENTIFICATION</scope>
</reference>
<protein>
    <submittedName>
        <fullName evidence="2">Uncharacterized protein</fullName>
    </submittedName>
</protein>
<proteinExistence type="predicted"/>
<evidence type="ECO:0000313" key="2">
    <source>
        <dbReference type="WBParaSite" id="ES5_v2.g7382.t1"/>
    </source>
</evidence>
<sequence>MSNPVDLNARISPSHTRDILKRGSNNKFEKVLAVKNNLTSVSSSNNNNNSAKPGSISDIINRLFDGFKSIDNASSNREKVLTGKRMLRELDDALYDCLNENIGKREIMVPAKKPFIGPMNKQFERAEEIERERTVETDTEPMEVEY</sequence>
<dbReference type="Proteomes" id="UP000887579">
    <property type="component" value="Unplaced"/>
</dbReference>
<name>A0AC34GRG6_9BILA</name>
<organism evidence="1 2">
    <name type="scientific">Panagrolaimus sp. ES5</name>
    <dbReference type="NCBI Taxonomy" id="591445"/>
    <lineage>
        <taxon>Eukaryota</taxon>
        <taxon>Metazoa</taxon>
        <taxon>Ecdysozoa</taxon>
        <taxon>Nematoda</taxon>
        <taxon>Chromadorea</taxon>
        <taxon>Rhabditida</taxon>
        <taxon>Tylenchina</taxon>
        <taxon>Panagrolaimomorpha</taxon>
        <taxon>Panagrolaimoidea</taxon>
        <taxon>Panagrolaimidae</taxon>
        <taxon>Panagrolaimus</taxon>
    </lineage>
</organism>